<reference evidence="1 2" key="1">
    <citation type="submission" date="2020-12" db="EMBL/GenBank/DDBJ databases">
        <title>Draft genome sequence of furan degrading bacterial strain FUR100.</title>
        <authorList>
            <person name="Woiski C."/>
        </authorList>
    </citation>
    <scope>NUCLEOTIDE SEQUENCE [LARGE SCALE GENOMIC DNA]</scope>
    <source>
        <strain evidence="1 2">FUR100</strain>
    </source>
</reference>
<organism evidence="1 2">
    <name type="scientific">Rhodococcus erythropolis</name>
    <name type="common">Arthrobacter picolinophilus</name>
    <dbReference type="NCBI Taxonomy" id="1833"/>
    <lineage>
        <taxon>Bacteria</taxon>
        <taxon>Bacillati</taxon>
        <taxon>Actinomycetota</taxon>
        <taxon>Actinomycetes</taxon>
        <taxon>Mycobacteriales</taxon>
        <taxon>Nocardiaceae</taxon>
        <taxon>Rhodococcus</taxon>
        <taxon>Rhodococcus erythropolis group</taxon>
    </lineage>
</organism>
<sequence>MPARILPHLSNPRLAVYRAECGDPTDANVAALYAWQGELHAAWYEVLGYVEMMLRHSLDNALADWNVSNTFPGGGSREWLTNAARPLDSFKTKMAEDAKSCASRAAAQRAPTHPRSGASVTHDDLVAQLTFGNLTSLLLTKSNQLTHRKVKKTGRSGRENLWLNATINAFPHIDTEWPPGARGNTNDRKIDVGYYVGNTAENLRRLRNRVGHHEQTLNANHAARHDEALALARAIDPAAGAAITSLSSVPKVLAERPKS</sequence>
<dbReference type="AlphaFoldDB" id="A0A401NFA4"/>
<evidence type="ECO:0000313" key="1">
    <source>
        <dbReference type="EMBL" id="MBH5143678.1"/>
    </source>
</evidence>
<accession>A0A401NFA4</accession>
<gene>
    <name evidence="1" type="ORF">I3517_13780</name>
</gene>
<name>A0A401NFA4_RHOER</name>
<keyword evidence="2" id="KW-1185">Reference proteome</keyword>
<protein>
    <submittedName>
        <fullName evidence="1">Uncharacterized protein</fullName>
    </submittedName>
</protein>
<dbReference type="Proteomes" id="UP000627573">
    <property type="component" value="Unassembled WGS sequence"/>
</dbReference>
<evidence type="ECO:0000313" key="2">
    <source>
        <dbReference type="Proteomes" id="UP000627573"/>
    </source>
</evidence>
<dbReference type="EMBL" id="JAECSB010000043">
    <property type="protein sequence ID" value="MBH5143678.1"/>
    <property type="molecule type" value="Genomic_DNA"/>
</dbReference>
<dbReference type="RefSeq" id="WP_024488132.1">
    <property type="nucleotide sequence ID" value="NZ_BHXB01000003.1"/>
</dbReference>
<comment type="caution">
    <text evidence="1">The sequence shown here is derived from an EMBL/GenBank/DDBJ whole genome shotgun (WGS) entry which is preliminary data.</text>
</comment>
<proteinExistence type="predicted"/>